<feature type="region of interest" description="Disordered" evidence="1">
    <location>
        <begin position="1"/>
        <end position="45"/>
    </location>
</feature>
<evidence type="ECO:0000313" key="3">
    <source>
        <dbReference type="Proteomes" id="UP000826656"/>
    </source>
</evidence>
<dbReference type="EMBL" id="JAIVGD010000003">
    <property type="protein sequence ID" value="KAH0776599.1"/>
    <property type="molecule type" value="Genomic_DNA"/>
</dbReference>
<dbReference type="Proteomes" id="UP000826656">
    <property type="component" value="Unassembled WGS sequence"/>
</dbReference>
<proteinExistence type="predicted"/>
<evidence type="ECO:0000256" key="1">
    <source>
        <dbReference type="SAM" id="MobiDB-lite"/>
    </source>
</evidence>
<comment type="caution">
    <text evidence="2">The sequence shown here is derived from an EMBL/GenBank/DDBJ whole genome shotgun (WGS) entry which is preliminary data.</text>
</comment>
<evidence type="ECO:0008006" key="4">
    <source>
        <dbReference type="Google" id="ProtNLM"/>
    </source>
</evidence>
<evidence type="ECO:0000313" key="2">
    <source>
        <dbReference type="EMBL" id="KAH0776599.1"/>
    </source>
</evidence>
<feature type="compositionally biased region" description="Low complexity" evidence="1">
    <location>
        <begin position="30"/>
        <end position="42"/>
    </location>
</feature>
<keyword evidence="3" id="KW-1185">Reference proteome</keyword>
<accession>A0ABQ7W769</accession>
<feature type="compositionally biased region" description="Polar residues" evidence="1">
    <location>
        <begin position="20"/>
        <end position="29"/>
    </location>
</feature>
<name>A0ABQ7W769_SOLTU</name>
<reference evidence="2 3" key="1">
    <citation type="journal article" date="2021" name="bioRxiv">
        <title>Chromosome-scale and haplotype-resolved genome assembly of a tetraploid potato cultivar.</title>
        <authorList>
            <person name="Sun H."/>
            <person name="Jiao W.-B."/>
            <person name="Krause K."/>
            <person name="Campoy J.A."/>
            <person name="Goel M."/>
            <person name="Folz-Donahue K."/>
            <person name="Kukat C."/>
            <person name="Huettel B."/>
            <person name="Schneeberger K."/>
        </authorList>
    </citation>
    <scope>NUCLEOTIDE SEQUENCE [LARGE SCALE GENOMIC DNA]</scope>
    <source>
        <strain evidence="2">SolTubOtavaFocal</strain>
        <tissue evidence="2">Leaves</tissue>
    </source>
</reference>
<organism evidence="2 3">
    <name type="scientific">Solanum tuberosum</name>
    <name type="common">Potato</name>
    <dbReference type="NCBI Taxonomy" id="4113"/>
    <lineage>
        <taxon>Eukaryota</taxon>
        <taxon>Viridiplantae</taxon>
        <taxon>Streptophyta</taxon>
        <taxon>Embryophyta</taxon>
        <taxon>Tracheophyta</taxon>
        <taxon>Spermatophyta</taxon>
        <taxon>Magnoliopsida</taxon>
        <taxon>eudicotyledons</taxon>
        <taxon>Gunneridae</taxon>
        <taxon>Pentapetalae</taxon>
        <taxon>asterids</taxon>
        <taxon>lamiids</taxon>
        <taxon>Solanales</taxon>
        <taxon>Solanaceae</taxon>
        <taxon>Solanoideae</taxon>
        <taxon>Solaneae</taxon>
        <taxon>Solanum</taxon>
    </lineage>
</organism>
<protein>
    <recommendedName>
        <fullName evidence="4">Integrase core domain containing protein</fullName>
    </recommendedName>
</protein>
<gene>
    <name evidence="2" type="ORF">KY290_008010</name>
</gene>
<sequence length="96" mass="10780">MTAAAVGKPPPLEVAPTPQRVINNLGQPSNTTHTNTTKPKNPQYKPIPMKQVRYLHGKPRIWKEEEVTQMIINEDLQFAVIGNLPIGVWRTRSKGD</sequence>